<sequence>MDQLSPLTDEPFGEAGTPGSLSEKLVISPSMQIEQSDPQTVTIYLRSAGTRLRIPRALYELLLKFEIPQSLASIAGSNLRVASAIERLRDKGFLLGEGDAEQSPHRLVTDPPVRLFDCPAHKLAPSATDLVVVGIPYDLSDRAAAGARQGPSALRETSLQLLYGIDRRTGQPHGWFDADLARPILRGVTIGDCGDVFVDPGERQAQLFARIAAILGKVTGGGSLPVLLGGDAAIGFPAIELLQARLPLAVIRIGGAAPHIAAPHASFVSPSTLPARVLALPGVRRYVHVGAGERPGGIQSGLATVTAPRFRREGMAALEQCLDDGMRVYVGLDLDALVAPGDADGPESAHFAYAELHALLCGIGERYTIAGFDLVGANPLRPGWGATAMTAVHLLLTGLSAAKDRRGAEARS</sequence>
<reference evidence="5 6" key="1">
    <citation type="submission" date="2019-04" db="EMBL/GenBank/DDBJ databases">
        <title>Sphingomonas psychrotolerans sp. nov., isolated from soil in the Tianshan Mountains, Xinjiang, China.</title>
        <authorList>
            <person name="Luo Y."/>
            <person name="Sheng H."/>
        </authorList>
    </citation>
    <scope>NUCLEOTIDE SEQUENCE [LARGE SCALE GENOMIC DNA]</scope>
    <source>
        <strain evidence="5 6">ZFGT-11</strain>
    </source>
</reference>
<protein>
    <recommendedName>
        <fullName evidence="7">Arginase</fullName>
    </recommendedName>
</protein>
<evidence type="ECO:0000313" key="6">
    <source>
        <dbReference type="Proteomes" id="UP000306147"/>
    </source>
</evidence>
<evidence type="ECO:0008006" key="7">
    <source>
        <dbReference type="Google" id="ProtNLM"/>
    </source>
</evidence>
<evidence type="ECO:0000256" key="4">
    <source>
        <dbReference type="SAM" id="MobiDB-lite"/>
    </source>
</evidence>
<dbReference type="AlphaFoldDB" id="A0A4S1X9N0"/>
<dbReference type="GO" id="GO:0008783">
    <property type="term" value="F:agmatinase activity"/>
    <property type="evidence" value="ECO:0007669"/>
    <property type="project" value="TreeGrafter"/>
</dbReference>
<dbReference type="PROSITE" id="PS51409">
    <property type="entry name" value="ARGINASE_2"/>
    <property type="match status" value="1"/>
</dbReference>
<name>A0A4S1X9N0_9SPHN</name>
<gene>
    <name evidence="5" type="ORF">E5A73_16735</name>
</gene>
<dbReference type="Gene3D" id="3.40.800.10">
    <property type="entry name" value="Ureohydrolase domain"/>
    <property type="match status" value="1"/>
</dbReference>
<comment type="similarity">
    <text evidence="3">Belongs to the arginase family.</text>
</comment>
<organism evidence="5 6">
    <name type="scientific">Sphingomonas gei</name>
    <dbReference type="NCBI Taxonomy" id="1395960"/>
    <lineage>
        <taxon>Bacteria</taxon>
        <taxon>Pseudomonadati</taxon>
        <taxon>Pseudomonadota</taxon>
        <taxon>Alphaproteobacteria</taxon>
        <taxon>Sphingomonadales</taxon>
        <taxon>Sphingomonadaceae</taxon>
        <taxon>Sphingomonas</taxon>
    </lineage>
</organism>
<dbReference type="InterPro" id="IPR006035">
    <property type="entry name" value="Ureohydrolase"/>
</dbReference>
<keyword evidence="6" id="KW-1185">Reference proteome</keyword>
<evidence type="ECO:0000256" key="2">
    <source>
        <dbReference type="ARBA" id="ARBA00022801"/>
    </source>
</evidence>
<comment type="caution">
    <text evidence="5">The sequence shown here is derived from an EMBL/GenBank/DDBJ whole genome shotgun (WGS) entry which is preliminary data.</text>
</comment>
<dbReference type="InterPro" id="IPR023696">
    <property type="entry name" value="Ureohydrolase_dom_sf"/>
</dbReference>
<keyword evidence="2" id="KW-0378">Hydrolase</keyword>
<evidence type="ECO:0000313" key="5">
    <source>
        <dbReference type="EMBL" id="TGX52433.1"/>
    </source>
</evidence>
<dbReference type="Proteomes" id="UP000306147">
    <property type="component" value="Unassembled WGS sequence"/>
</dbReference>
<dbReference type="PANTHER" id="PTHR11358:SF26">
    <property type="entry name" value="GUANIDINO ACID HYDROLASE, MITOCHONDRIAL"/>
    <property type="match status" value="1"/>
</dbReference>
<dbReference type="SUPFAM" id="SSF52768">
    <property type="entry name" value="Arginase/deacetylase"/>
    <property type="match status" value="1"/>
</dbReference>
<dbReference type="GO" id="GO:0033389">
    <property type="term" value="P:putrescine biosynthetic process from arginine, via agmatine"/>
    <property type="evidence" value="ECO:0007669"/>
    <property type="project" value="TreeGrafter"/>
</dbReference>
<keyword evidence="1" id="KW-0479">Metal-binding</keyword>
<proteinExistence type="inferred from homology"/>
<accession>A0A4S1X9N0</accession>
<evidence type="ECO:0000256" key="3">
    <source>
        <dbReference type="PROSITE-ProRule" id="PRU00742"/>
    </source>
</evidence>
<feature type="region of interest" description="Disordered" evidence="4">
    <location>
        <begin position="1"/>
        <end position="21"/>
    </location>
</feature>
<dbReference type="OrthoDB" id="9788689at2"/>
<evidence type="ECO:0000256" key="1">
    <source>
        <dbReference type="ARBA" id="ARBA00022723"/>
    </source>
</evidence>
<dbReference type="EMBL" id="SRXT01000006">
    <property type="protein sequence ID" value="TGX52433.1"/>
    <property type="molecule type" value="Genomic_DNA"/>
</dbReference>
<dbReference type="PANTHER" id="PTHR11358">
    <property type="entry name" value="ARGINASE/AGMATINASE"/>
    <property type="match status" value="1"/>
</dbReference>
<dbReference type="Pfam" id="PF00491">
    <property type="entry name" value="Arginase"/>
    <property type="match status" value="1"/>
</dbReference>
<dbReference type="GO" id="GO:0046872">
    <property type="term" value="F:metal ion binding"/>
    <property type="evidence" value="ECO:0007669"/>
    <property type="project" value="UniProtKB-KW"/>
</dbReference>